<dbReference type="EC" id="2.5.1.21" evidence="4 15"/>
<comment type="caution">
    <text evidence="16">The sequence shown here is derived from an EMBL/GenBank/DDBJ whole genome shotgun (WGS) entry which is preliminary data.</text>
</comment>
<dbReference type="InterPro" id="IPR002060">
    <property type="entry name" value="Squ/phyt_synthse"/>
</dbReference>
<evidence type="ECO:0000256" key="6">
    <source>
        <dbReference type="ARBA" id="ARBA00022679"/>
    </source>
</evidence>
<evidence type="ECO:0000256" key="10">
    <source>
        <dbReference type="ARBA" id="ARBA00023011"/>
    </source>
</evidence>
<feature type="transmembrane region" description="Helical" evidence="15">
    <location>
        <begin position="379"/>
        <end position="401"/>
    </location>
</feature>
<evidence type="ECO:0000256" key="1">
    <source>
        <dbReference type="ARBA" id="ARBA00001946"/>
    </source>
</evidence>
<comment type="cofactor">
    <cofactor evidence="1 15">
        <name>Mg(2+)</name>
        <dbReference type="ChEBI" id="CHEBI:18420"/>
    </cofactor>
</comment>
<evidence type="ECO:0000256" key="11">
    <source>
        <dbReference type="ARBA" id="ARBA00023098"/>
    </source>
</evidence>
<dbReference type="GO" id="GO:0006696">
    <property type="term" value="P:ergosterol biosynthetic process"/>
    <property type="evidence" value="ECO:0007669"/>
    <property type="project" value="TreeGrafter"/>
</dbReference>
<reference evidence="16" key="1">
    <citation type="submission" date="2022-07" db="EMBL/GenBank/DDBJ databases">
        <title>Phylogenomic reconstructions and comparative analyses of Kickxellomycotina fungi.</title>
        <authorList>
            <person name="Reynolds N.K."/>
            <person name="Stajich J.E."/>
            <person name="Barry K."/>
            <person name="Grigoriev I.V."/>
            <person name="Crous P."/>
            <person name="Smith M.E."/>
        </authorList>
    </citation>
    <scope>NUCLEOTIDE SEQUENCE</scope>
    <source>
        <strain evidence="16">RSA 1196</strain>
    </source>
</reference>
<dbReference type="InterPro" id="IPR044844">
    <property type="entry name" value="Trans_IPPS_euk-type"/>
</dbReference>
<dbReference type="CDD" id="cd00683">
    <property type="entry name" value="Trans_IPPS_HH"/>
    <property type="match status" value="1"/>
</dbReference>
<comment type="similarity">
    <text evidence="3 15">Belongs to the phytoene/squalene synthase family.</text>
</comment>
<dbReference type="Pfam" id="PF00494">
    <property type="entry name" value="SQS_PSY"/>
    <property type="match status" value="1"/>
</dbReference>
<dbReference type="AlphaFoldDB" id="A0A9W8AT43"/>
<organism evidence="16 17">
    <name type="scientific">Dispira parvispora</name>
    <dbReference type="NCBI Taxonomy" id="1520584"/>
    <lineage>
        <taxon>Eukaryota</taxon>
        <taxon>Fungi</taxon>
        <taxon>Fungi incertae sedis</taxon>
        <taxon>Zoopagomycota</taxon>
        <taxon>Kickxellomycotina</taxon>
        <taxon>Dimargaritomycetes</taxon>
        <taxon>Dimargaritales</taxon>
        <taxon>Dimargaritaceae</taxon>
        <taxon>Dispira</taxon>
    </lineage>
</organism>
<keyword evidence="9 15" id="KW-1133">Transmembrane helix</keyword>
<keyword evidence="14" id="KW-0753">Steroid metabolism</keyword>
<evidence type="ECO:0000256" key="3">
    <source>
        <dbReference type="ARBA" id="ARBA00006251"/>
    </source>
</evidence>
<dbReference type="PANTHER" id="PTHR11626">
    <property type="entry name" value="FARNESYL-DIPHOSPHATE FARNESYLTRANSFERASE"/>
    <property type="match status" value="1"/>
</dbReference>
<dbReference type="InterPro" id="IPR008949">
    <property type="entry name" value="Isoprenoid_synthase_dom_sf"/>
</dbReference>
<dbReference type="InterPro" id="IPR006449">
    <property type="entry name" value="Squal_synth-like"/>
</dbReference>
<name>A0A9W8AT43_9FUNG</name>
<evidence type="ECO:0000256" key="7">
    <source>
        <dbReference type="ARBA" id="ARBA00022692"/>
    </source>
</evidence>
<dbReference type="FunFam" id="1.10.600.10:FF:000003">
    <property type="entry name" value="Farnesyl-diphosphate farnesyltransferase 1"/>
    <property type="match status" value="1"/>
</dbReference>
<dbReference type="GO" id="GO:0045338">
    <property type="term" value="P:farnesyl diphosphate metabolic process"/>
    <property type="evidence" value="ECO:0007669"/>
    <property type="project" value="InterPro"/>
</dbReference>
<evidence type="ECO:0000256" key="14">
    <source>
        <dbReference type="ARBA" id="ARBA00023221"/>
    </source>
</evidence>
<evidence type="ECO:0000256" key="12">
    <source>
        <dbReference type="ARBA" id="ARBA00023136"/>
    </source>
</evidence>
<comment type="catalytic activity">
    <reaction evidence="15">
        <text>2 (2E,6E)-farnesyl diphosphate + NADPH + H(+) = squalene + 2 diphosphate + NADP(+)</text>
        <dbReference type="Rhea" id="RHEA:32295"/>
        <dbReference type="ChEBI" id="CHEBI:15378"/>
        <dbReference type="ChEBI" id="CHEBI:15440"/>
        <dbReference type="ChEBI" id="CHEBI:33019"/>
        <dbReference type="ChEBI" id="CHEBI:57783"/>
        <dbReference type="ChEBI" id="CHEBI:58349"/>
        <dbReference type="ChEBI" id="CHEBI:175763"/>
        <dbReference type="EC" id="2.5.1.21"/>
    </reaction>
</comment>
<dbReference type="SFLD" id="SFLDS00005">
    <property type="entry name" value="Isoprenoid_Synthase_Type_I"/>
    <property type="match status" value="1"/>
</dbReference>
<evidence type="ECO:0000256" key="2">
    <source>
        <dbReference type="ARBA" id="ARBA00004370"/>
    </source>
</evidence>
<dbReference type="EMBL" id="JANBPY010001093">
    <property type="protein sequence ID" value="KAJ1961652.1"/>
    <property type="molecule type" value="Genomic_DNA"/>
</dbReference>
<evidence type="ECO:0000256" key="9">
    <source>
        <dbReference type="ARBA" id="ARBA00022989"/>
    </source>
</evidence>
<comment type="pathway">
    <text evidence="15">Terpene metabolism; lanosterol biosynthesis; lanosterol from farnesyl diphosphate: step 1/3.</text>
</comment>
<dbReference type="PANTHER" id="PTHR11626:SF2">
    <property type="entry name" value="SQUALENE SYNTHASE"/>
    <property type="match status" value="1"/>
</dbReference>
<feature type="transmembrane region" description="Helical" evidence="15">
    <location>
        <begin position="285"/>
        <end position="307"/>
    </location>
</feature>
<keyword evidence="13" id="KW-1207">Sterol metabolism</keyword>
<dbReference type="SUPFAM" id="SSF48576">
    <property type="entry name" value="Terpenoid synthases"/>
    <property type="match status" value="1"/>
</dbReference>
<evidence type="ECO:0000256" key="15">
    <source>
        <dbReference type="RuleBase" id="RU368088"/>
    </source>
</evidence>
<dbReference type="InterPro" id="IPR019845">
    <property type="entry name" value="Squalene/phytoene_synthase_CS"/>
</dbReference>
<dbReference type="InterPro" id="IPR033904">
    <property type="entry name" value="Trans_IPPS_HH"/>
</dbReference>
<keyword evidence="17" id="KW-1185">Reference proteome</keyword>
<comment type="subcellular location">
    <subcellularLocation>
        <location evidence="2">Membrane</location>
    </subcellularLocation>
</comment>
<comment type="function">
    <text evidence="15">Catalyzes the condensation of 2 farnesyl pyrophosphate (FPP) moieties to form squalene.</text>
</comment>
<evidence type="ECO:0000256" key="13">
    <source>
        <dbReference type="ARBA" id="ARBA00023166"/>
    </source>
</evidence>
<keyword evidence="8" id="KW-0752">Steroid biosynthesis</keyword>
<comment type="catalytic activity">
    <reaction evidence="15">
        <text>2 (2E,6E)-farnesyl diphosphate + NADH + H(+) = squalene + 2 diphosphate + NAD(+)</text>
        <dbReference type="Rhea" id="RHEA:32299"/>
        <dbReference type="ChEBI" id="CHEBI:15378"/>
        <dbReference type="ChEBI" id="CHEBI:15440"/>
        <dbReference type="ChEBI" id="CHEBI:33019"/>
        <dbReference type="ChEBI" id="CHEBI:57540"/>
        <dbReference type="ChEBI" id="CHEBI:57945"/>
        <dbReference type="ChEBI" id="CHEBI:175763"/>
        <dbReference type="EC" id="2.5.1.21"/>
    </reaction>
</comment>
<dbReference type="PROSITE" id="PS01045">
    <property type="entry name" value="SQUALEN_PHYTOEN_SYN_2"/>
    <property type="match status" value="1"/>
</dbReference>
<keyword evidence="7 15" id="KW-0812">Transmembrane</keyword>
<dbReference type="PROSITE" id="PS01044">
    <property type="entry name" value="SQUALEN_PHYTOEN_SYN_1"/>
    <property type="match status" value="1"/>
</dbReference>
<keyword evidence="5" id="KW-0444">Lipid biosynthesis</keyword>
<dbReference type="GO" id="GO:0005789">
    <property type="term" value="C:endoplasmic reticulum membrane"/>
    <property type="evidence" value="ECO:0007669"/>
    <property type="project" value="TreeGrafter"/>
</dbReference>
<keyword evidence="11" id="KW-0443">Lipid metabolism</keyword>
<proteinExistence type="inferred from homology"/>
<dbReference type="NCBIfam" id="TIGR01559">
    <property type="entry name" value="squal_synth"/>
    <property type="match status" value="1"/>
</dbReference>
<dbReference type="GO" id="GO:0055056">
    <property type="term" value="F:D-glucose transmembrane transporter activity"/>
    <property type="evidence" value="ECO:0007669"/>
    <property type="project" value="UniProtKB-UniRule"/>
</dbReference>
<dbReference type="SFLD" id="SFLDG01018">
    <property type="entry name" value="Squalene/Phytoene_Synthase_Lik"/>
    <property type="match status" value="1"/>
</dbReference>
<gene>
    <name evidence="16" type="primary">ERG9</name>
    <name evidence="16" type="ORF">IWQ62_003792</name>
</gene>
<evidence type="ECO:0000256" key="4">
    <source>
        <dbReference type="ARBA" id="ARBA00012373"/>
    </source>
</evidence>
<keyword evidence="10" id="KW-0756">Sterol biosynthesis</keyword>
<sequence>MGVLTWLSHPTELVAMIRYAVTVPSASDTADKTNDPGLQRCYEFLDMTSRSFAAVIKSLSPTLRDVICLYYLALRGLDTIEDDMSLPLDYKVTLLRSFHSFLTQPGWCFTESGENEKDAVLLVEYDVVIEQFMKLDPKFQDIIVDSAKRMGNGMADFSVKRVVSRDDYELYCHYVAGLVGEGLSALFAASGLEDPDLGKETELSNSLGLFLQKTNIIRDYLEDLQDTRQFWPKEIWGLYAKELGDLTEPGNEKQALACLNHMCMDALSHVPDVFAYLEKLRDPSVFRFVAIPQVMAIATITTVFSNYKVFQQNVKIRKGEAVKLIMRANNVNAVRGIFIEYLRQFHAKNVSTDPNYTKINVLIGQCLARVLPLYQPESSCLATGTMIGTGLALLGIIYYQWTTLASSDVSSHHTGL</sequence>
<evidence type="ECO:0000313" key="16">
    <source>
        <dbReference type="EMBL" id="KAJ1961652.1"/>
    </source>
</evidence>
<accession>A0A9W8AT43</accession>
<dbReference type="Gene3D" id="1.10.600.10">
    <property type="entry name" value="Farnesyl Diphosphate Synthase"/>
    <property type="match status" value="1"/>
</dbReference>
<keyword evidence="12 15" id="KW-0472">Membrane</keyword>
<dbReference type="GO" id="GO:0051996">
    <property type="term" value="F:squalene synthase [NAD(P)H] activity"/>
    <property type="evidence" value="ECO:0007669"/>
    <property type="project" value="UniProtKB-UniRule"/>
</dbReference>
<evidence type="ECO:0000313" key="17">
    <source>
        <dbReference type="Proteomes" id="UP001150925"/>
    </source>
</evidence>
<keyword evidence="6 15" id="KW-0808">Transferase</keyword>
<protein>
    <recommendedName>
        <fullName evidence="4 15">Squalene synthase</fullName>
        <shortName evidence="15">SQS</shortName>
        <shortName evidence="15">SS</shortName>
        <ecNumber evidence="4 15">2.5.1.21</ecNumber>
    </recommendedName>
</protein>
<evidence type="ECO:0000256" key="8">
    <source>
        <dbReference type="ARBA" id="ARBA00022955"/>
    </source>
</evidence>
<dbReference type="Proteomes" id="UP001150925">
    <property type="component" value="Unassembled WGS sequence"/>
</dbReference>
<dbReference type="OrthoDB" id="431150at2759"/>
<evidence type="ECO:0000256" key="5">
    <source>
        <dbReference type="ARBA" id="ARBA00022516"/>
    </source>
</evidence>